<dbReference type="Pfam" id="PF09579">
    <property type="entry name" value="Spore_YtfJ"/>
    <property type="match status" value="1"/>
</dbReference>
<evidence type="ECO:0000313" key="2">
    <source>
        <dbReference type="EMBL" id="RGS42023.1"/>
    </source>
</evidence>
<dbReference type="Proteomes" id="UP000266172">
    <property type="component" value="Unassembled WGS sequence"/>
</dbReference>
<dbReference type="AlphaFoldDB" id="A0A395V9F6"/>
<dbReference type="InterPro" id="IPR014229">
    <property type="entry name" value="Spore_YtfJ"/>
</dbReference>
<name>A0A395V9F6_9FIRM</name>
<evidence type="ECO:0000256" key="1">
    <source>
        <dbReference type="SAM" id="MobiDB-lite"/>
    </source>
</evidence>
<dbReference type="RefSeq" id="WP_118096340.1">
    <property type="nucleotide sequence ID" value="NZ_CATVZQ010000026.1"/>
</dbReference>
<dbReference type="PANTHER" id="PTHR39162">
    <property type="entry name" value="GLL3345 PROTEIN"/>
    <property type="match status" value="1"/>
</dbReference>
<reference evidence="2 3" key="1">
    <citation type="submission" date="2018-08" db="EMBL/GenBank/DDBJ databases">
        <title>A genome reference for cultivated species of the human gut microbiota.</title>
        <authorList>
            <person name="Zou Y."/>
            <person name="Xue W."/>
            <person name="Luo G."/>
        </authorList>
    </citation>
    <scope>NUCLEOTIDE SEQUENCE [LARGE SCALE GENOMIC DNA]</scope>
    <source>
        <strain evidence="2 3">AF22-12AC</strain>
    </source>
</reference>
<dbReference type="PANTHER" id="PTHR39162:SF1">
    <property type="entry name" value="SPORULATION PROTEIN YTFJ"/>
    <property type="match status" value="1"/>
</dbReference>
<feature type="region of interest" description="Disordered" evidence="1">
    <location>
        <begin position="112"/>
        <end position="149"/>
    </location>
</feature>
<organism evidence="2 3">
    <name type="scientific">Roseburia hominis</name>
    <dbReference type="NCBI Taxonomy" id="301301"/>
    <lineage>
        <taxon>Bacteria</taxon>
        <taxon>Bacillati</taxon>
        <taxon>Bacillota</taxon>
        <taxon>Clostridia</taxon>
        <taxon>Lachnospirales</taxon>
        <taxon>Lachnospiraceae</taxon>
        <taxon>Roseburia</taxon>
    </lineage>
</organism>
<gene>
    <name evidence="2" type="ORF">DWX93_01400</name>
</gene>
<proteinExistence type="predicted"/>
<evidence type="ECO:0000313" key="3">
    <source>
        <dbReference type="Proteomes" id="UP000266172"/>
    </source>
</evidence>
<feature type="compositionally biased region" description="Basic and acidic residues" evidence="1">
    <location>
        <begin position="126"/>
        <end position="149"/>
    </location>
</feature>
<comment type="caution">
    <text evidence="2">The sequence shown here is derived from an EMBL/GenBank/DDBJ whole genome shotgun (WGS) entry which is preliminary data.</text>
</comment>
<accession>A0A395V9F6</accession>
<protein>
    <submittedName>
        <fullName evidence="2">Sporulation protein</fullName>
    </submittedName>
</protein>
<dbReference type="PIRSF" id="PIRSF021377">
    <property type="entry name" value="YtfJ"/>
    <property type="match status" value="1"/>
</dbReference>
<sequence length="149" mass="15810">MADNSFHTTVESLFKGMDSFITTKTVVGDAIHIGDTIILPLVDVSFGVAAGAFSQDKKNNGAGGMGGKIMPSAVLVIQNGTTKLVNIKNQDGVTKILDMVPDFVNKFTSRNQVASDTASAADEDETKAREAAGKEMEDILKDSVNKEEN</sequence>
<dbReference type="EMBL" id="QRVL01000001">
    <property type="protein sequence ID" value="RGS42023.1"/>
    <property type="molecule type" value="Genomic_DNA"/>
</dbReference>